<name>A0ACB8QD05_9AGAM</name>
<dbReference type="Proteomes" id="UP000814128">
    <property type="component" value="Unassembled WGS sequence"/>
</dbReference>
<sequence>MSLLADYTALKPSAPRPDVSRVLQAIIDAPPFGLEESARKQLVQTLLDDLVKLKKGKESGRLSSPDAAQALSALKSLGRNRTGAKVLASAENLIFLLSLSEQYKDNTDVSCEALRCVANTMLLIEEARATAIGETVRAGDAAVQLLEKSSSPDLIFLASRILFLSTASSANAAGKLIISFVEDKPASRNLSVVEIIALRLDSLLVSLLAGTKMARDAMTDLLKFTYNLLAHYPKLADSGKLITLSRGDDKTLELWSDRLDPLLPALLRAFNTLPPPPHSPIAPPLMHVIHGLIAIPITSSLRPIWFPPEQHRSASGSRRTSPTQTPRNLHDSPKESRPGALDRALNILAASRRSLSSRPSSPIPSISLPPPLTYDTVQRAIDLFDVALVHYFPGTGDPDDASVRSRARDEADATIDELLAPITLLCEKLASADPGARAKIKEWLVPANLDRSKPLEGRPDALGRLLRVLQSVYHSRLKVVVGELLFTMCNSDSMQLIQAVGYGNVAGFLFNKGIVTGPPDVSADVSGGGLRINPITGAVQEPYEEPEMTEEEREEEAERLFVLFDRLERSGAIPPSQNLVRRAIAEGHFG</sequence>
<reference evidence="1" key="1">
    <citation type="submission" date="2021-02" db="EMBL/GenBank/DDBJ databases">
        <authorList>
            <consortium name="DOE Joint Genome Institute"/>
            <person name="Ahrendt S."/>
            <person name="Looney B.P."/>
            <person name="Miyauchi S."/>
            <person name="Morin E."/>
            <person name="Drula E."/>
            <person name="Courty P.E."/>
            <person name="Chicoki N."/>
            <person name="Fauchery L."/>
            <person name="Kohler A."/>
            <person name="Kuo A."/>
            <person name="Labutti K."/>
            <person name="Pangilinan J."/>
            <person name="Lipzen A."/>
            <person name="Riley R."/>
            <person name="Andreopoulos W."/>
            <person name="He G."/>
            <person name="Johnson J."/>
            <person name="Barry K.W."/>
            <person name="Grigoriev I.V."/>
            <person name="Nagy L."/>
            <person name="Hibbett D."/>
            <person name="Henrissat B."/>
            <person name="Matheny P.B."/>
            <person name="Labbe J."/>
            <person name="Martin F."/>
        </authorList>
    </citation>
    <scope>NUCLEOTIDE SEQUENCE</scope>
    <source>
        <strain evidence="1">EC-137</strain>
    </source>
</reference>
<accession>A0ACB8QD05</accession>
<evidence type="ECO:0000313" key="1">
    <source>
        <dbReference type="EMBL" id="KAI0029679.1"/>
    </source>
</evidence>
<keyword evidence="2" id="KW-1185">Reference proteome</keyword>
<evidence type="ECO:0000313" key="2">
    <source>
        <dbReference type="Proteomes" id="UP000814128"/>
    </source>
</evidence>
<organism evidence="1 2">
    <name type="scientific">Vararia minispora EC-137</name>
    <dbReference type="NCBI Taxonomy" id="1314806"/>
    <lineage>
        <taxon>Eukaryota</taxon>
        <taxon>Fungi</taxon>
        <taxon>Dikarya</taxon>
        <taxon>Basidiomycota</taxon>
        <taxon>Agaricomycotina</taxon>
        <taxon>Agaricomycetes</taxon>
        <taxon>Russulales</taxon>
        <taxon>Lachnocladiaceae</taxon>
        <taxon>Vararia</taxon>
    </lineage>
</organism>
<comment type="caution">
    <text evidence="1">The sequence shown here is derived from an EMBL/GenBank/DDBJ whole genome shotgun (WGS) entry which is preliminary data.</text>
</comment>
<reference evidence="1" key="2">
    <citation type="journal article" date="2022" name="New Phytol.">
        <title>Evolutionary transition to the ectomycorrhizal habit in the genomes of a hyperdiverse lineage of mushroom-forming fungi.</title>
        <authorList>
            <person name="Looney B."/>
            <person name="Miyauchi S."/>
            <person name="Morin E."/>
            <person name="Drula E."/>
            <person name="Courty P.E."/>
            <person name="Kohler A."/>
            <person name="Kuo A."/>
            <person name="LaButti K."/>
            <person name="Pangilinan J."/>
            <person name="Lipzen A."/>
            <person name="Riley R."/>
            <person name="Andreopoulos W."/>
            <person name="He G."/>
            <person name="Johnson J."/>
            <person name="Nolan M."/>
            <person name="Tritt A."/>
            <person name="Barry K.W."/>
            <person name="Grigoriev I.V."/>
            <person name="Nagy L.G."/>
            <person name="Hibbett D."/>
            <person name="Henrissat B."/>
            <person name="Matheny P.B."/>
            <person name="Labbe J."/>
            <person name="Martin F.M."/>
        </authorList>
    </citation>
    <scope>NUCLEOTIDE SEQUENCE</scope>
    <source>
        <strain evidence="1">EC-137</strain>
    </source>
</reference>
<protein>
    <submittedName>
        <fullName evidence="1">Guanine nucleotide exchange factor</fullName>
    </submittedName>
</protein>
<proteinExistence type="predicted"/>
<dbReference type="EMBL" id="MU273662">
    <property type="protein sequence ID" value="KAI0029679.1"/>
    <property type="molecule type" value="Genomic_DNA"/>
</dbReference>
<gene>
    <name evidence="1" type="ORF">K488DRAFT_55857</name>
</gene>